<keyword evidence="2" id="KW-1185">Reference proteome</keyword>
<protein>
    <submittedName>
        <fullName evidence="1">Uncharacterized protein</fullName>
    </submittedName>
</protein>
<accession>A0A0C2JH20</accession>
<proteinExistence type="predicted"/>
<reference evidence="1 2" key="1">
    <citation type="journal article" date="2014" name="Genome Biol. Evol.">
        <title>The genome of the myxosporean Thelohanellus kitauei shows adaptations to nutrient acquisition within its fish host.</title>
        <authorList>
            <person name="Yang Y."/>
            <person name="Xiong J."/>
            <person name="Zhou Z."/>
            <person name="Huo F."/>
            <person name="Miao W."/>
            <person name="Ran C."/>
            <person name="Liu Y."/>
            <person name="Zhang J."/>
            <person name="Feng J."/>
            <person name="Wang M."/>
            <person name="Wang M."/>
            <person name="Wang L."/>
            <person name="Yao B."/>
        </authorList>
    </citation>
    <scope>NUCLEOTIDE SEQUENCE [LARGE SCALE GENOMIC DNA]</scope>
    <source>
        <strain evidence="1">Wuqing</strain>
    </source>
</reference>
<name>A0A0C2JH20_THEKT</name>
<comment type="caution">
    <text evidence="1">The sequence shown here is derived from an EMBL/GenBank/DDBJ whole genome shotgun (WGS) entry which is preliminary data.</text>
</comment>
<organism evidence="1 2">
    <name type="scientific">Thelohanellus kitauei</name>
    <name type="common">Myxosporean</name>
    <dbReference type="NCBI Taxonomy" id="669202"/>
    <lineage>
        <taxon>Eukaryota</taxon>
        <taxon>Metazoa</taxon>
        <taxon>Cnidaria</taxon>
        <taxon>Myxozoa</taxon>
        <taxon>Myxosporea</taxon>
        <taxon>Bivalvulida</taxon>
        <taxon>Platysporina</taxon>
        <taxon>Myxobolidae</taxon>
        <taxon>Thelohanellus</taxon>
    </lineage>
</organism>
<dbReference type="Proteomes" id="UP000031668">
    <property type="component" value="Unassembled WGS sequence"/>
</dbReference>
<gene>
    <name evidence="1" type="ORF">RF11_08699</name>
</gene>
<evidence type="ECO:0000313" key="1">
    <source>
        <dbReference type="EMBL" id="KII68568.1"/>
    </source>
</evidence>
<dbReference type="EMBL" id="JWZT01002790">
    <property type="protein sequence ID" value="KII68568.1"/>
    <property type="molecule type" value="Genomic_DNA"/>
</dbReference>
<dbReference type="AlphaFoldDB" id="A0A0C2JH20"/>
<sequence>MPFSMVVEPTNVTITVGINLNAPFRDVIGLNSAMVVAGLDYGTNTVFPLKRETVALLEPFKTCLEKPPHGLLKSCTFCAILTPGFVGGACHVRIACSNSVDLSTLPGEGYSLWYQLRPLPERKEVPRIHPQLLGNSTQEELGHVTFHVSL</sequence>
<evidence type="ECO:0000313" key="2">
    <source>
        <dbReference type="Proteomes" id="UP000031668"/>
    </source>
</evidence>